<accession>A0ABU6F680</accession>
<dbReference type="Gene3D" id="1.20.1740.10">
    <property type="entry name" value="Amino acid/polyamine transporter I"/>
    <property type="match status" value="1"/>
</dbReference>
<evidence type="ECO:0000256" key="5">
    <source>
        <dbReference type="ARBA" id="ARBA00022989"/>
    </source>
</evidence>
<organism evidence="9 10">
    <name type="scientific">Streptomyces endophyticus</name>
    <dbReference type="NCBI Taxonomy" id="714166"/>
    <lineage>
        <taxon>Bacteria</taxon>
        <taxon>Bacillati</taxon>
        <taxon>Actinomycetota</taxon>
        <taxon>Actinomycetes</taxon>
        <taxon>Kitasatosporales</taxon>
        <taxon>Streptomycetaceae</taxon>
        <taxon>Streptomyces</taxon>
    </lineage>
</organism>
<keyword evidence="4 8" id="KW-0812">Transmembrane</keyword>
<comment type="subcellular location">
    <subcellularLocation>
        <location evidence="1">Cell membrane</location>
        <topology evidence="1">Multi-pass membrane protein</topology>
    </subcellularLocation>
</comment>
<feature type="transmembrane region" description="Helical" evidence="8">
    <location>
        <begin position="196"/>
        <end position="215"/>
    </location>
</feature>
<dbReference type="RefSeq" id="WP_326017720.1">
    <property type="nucleotide sequence ID" value="NZ_JAOZYC010000122.1"/>
</dbReference>
<feature type="transmembrane region" description="Helical" evidence="8">
    <location>
        <begin position="291"/>
        <end position="315"/>
    </location>
</feature>
<proteinExistence type="predicted"/>
<dbReference type="Proteomes" id="UP001354931">
    <property type="component" value="Unassembled WGS sequence"/>
</dbReference>
<evidence type="ECO:0000313" key="10">
    <source>
        <dbReference type="Proteomes" id="UP001354931"/>
    </source>
</evidence>
<evidence type="ECO:0000256" key="7">
    <source>
        <dbReference type="SAM" id="MobiDB-lite"/>
    </source>
</evidence>
<feature type="transmembrane region" description="Helical" evidence="8">
    <location>
        <begin position="411"/>
        <end position="430"/>
    </location>
</feature>
<feature type="transmembrane region" description="Helical" evidence="8">
    <location>
        <begin position="153"/>
        <end position="176"/>
    </location>
</feature>
<reference evidence="9 10" key="1">
    <citation type="submission" date="2022-10" db="EMBL/GenBank/DDBJ databases">
        <authorList>
            <person name="Xie J."/>
            <person name="Shen N."/>
        </authorList>
    </citation>
    <scope>NUCLEOTIDE SEQUENCE [LARGE SCALE GENOMIC DNA]</scope>
    <source>
        <strain evidence="9 10">YIM65594</strain>
    </source>
</reference>
<keyword evidence="10" id="KW-1185">Reference proteome</keyword>
<evidence type="ECO:0000256" key="8">
    <source>
        <dbReference type="SAM" id="Phobius"/>
    </source>
</evidence>
<keyword evidence="6 8" id="KW-0472">Membrane</keyword>
<dbReference type="InterPro" id="IPR002293">
    <property type="entry name" value="AA/rel_permease1"/>
</dbReference>
<dbReference type="PIRSF" id="PIRSF006060">
    <property type="entry name" value="AA_transporter"/>
    <property type="match status" value="1"/>
</dbReference>
<feature type="transmembrane region" description="Helical" evidence="8">
    <location>
        <begin position="368"/>
        <end position="391"/>
    </location>
</feature>
<sequence length="504" mass="54009">MTNRRSIGAVILFSMVIAAVFNFRNVVNNYVAIGTLAAPIFLIATILYFVPFTLVIAEMVSLNRRSESGVYQWVKSSLGGRWAFFTAFCYWFVNLFYFISLLPIVLVYAGYMILGREWAIQPWLIAVLSVVIFFIATYVSTKGARWIGSVTSLGSTLMMVMALLFIVAGVGALLGGITPANDMSPGGMRLDPGSGITAWAFLGTLAWIIQGVGGAESIGGYLNDLKGGVRAFVRTIVVAGIAIGLLYSVGTWLMGVFVKKSSVSYSNGIFVTMQSAAGHFGLSGDLVVRGVGLIMLVATLGGLLIWTSAPVKIFFSEIPDKVFGKRVVALNDQGVPVVGAWIQFAVVVPLLFIPTLGAGSSIDDLLKIVTNMTAATALLPPALILVAYLVLRARFEGAVREFRFGSRVVGLGMSIFLLAVFAVAFVASTFPEGQALWLTLAYNVGGVVVFLGASLLWYQRYLRRLRATSPEEAAAELAPSAPIRSEENAQALREEEPEGVGTSA</sequence>
<dbReference type="InterPro" id="IPR050367">
    <property type="entry name" value="APC_superfamily"/>
</dbReference>
<feature type="transmembrane region" description="Helical" evidence="8">
    <location>
        <begin position="82"/>
        <end position="114"/>
    </location>
</feature>
<keyword evidence="5 8" id="KW-1133">Transmembrane helix</keyword>
<dbReference type="Pfam" id="PF13520">
    <property type="entry name" value="AA_permease_2"/>
    <property type="match status" value="1"/>
</dbReference>
<keyword evidence="2" id="KW-0813">Transport</keyword>
<feature type="transmembrane region" description="Helical" evidence="8">
    <location>
        <begin position="436"/>
        <end position="458"/>
    </location>
</feature>
<dbReference type="EMBL" id="JAOZYC010000122">
    <property type="protein sequence ID" value="MEB8339520.1"/>
    <property type="molecule type" value="Genomic_DNA"/>
</dbReference>
<evidence type="ECO:0000256" key="6">
    <source>
        <dbReference type="ARBA" id="ARBA00023136"/>
    </source>
</evidence>
<comment type="caution">
    <text evidence="9">The sequence shown here is derived from an EMBL/GenBank/DDBJ whole genome shotgun (WGS) entry which is preliminary data.</text>
</comment>
<name>A0ABU6F680_9ACTN</name>
<feature type="transmembrane region" description="Helical" evidence="8">
    <location>
        <begin position="36"/>
        <end position="61"/>
    </location>
</feature>
<gene>
    <name evidence="9" type="ORF">OKJ99_18680</name>
</gene>
<feature type="transmembrane region" description="Helical" evidence="8">
    <location>
        <begin position="335"/>
        <end position="356"/>
    </location>
</feature>
<feature type="transmembrane region" description="Helical" evidence="8">
    <location>
        <begin position="236"/>
        <end position="258"/>
    </location>
</feature>
<protein>
    <submittedName>
        <fullName evidence="9">Amino acid permease</fullName>
    </submittedName>
</protein>
<dbReference type="PANTHER" id="PTHR42770:SF15">
    <property type="entry name" value="GLUTAMATE_GAMMA-AMINOBUTYRATE ANTIPORTER-RELATED"/>
    <property type="match status" value="1"/>
</dbReference>
<evidence type="ECO:0000256" key="4">
    <source>
        <dbReference type="ARBA" id="ARBA00022692"/>
    </source>
</evidence>
<evidence type="ECO:0000256" key="2">
    <source>
        <dbReference type="ARBA" id="ARBA00022448"/>
    </source>
</evidence>
<evidence type="ECO:0000256" key="1">
    <source>
        <dbReference type="ARBA" id="ARBA00004651"/>
    </source>
</evidence>
<keyword evidence="3" id="KW-1003">Cell membrane</keyword>
<dbReference type="PANTHER" id="PTHR42770">
    <property type="entry name" value="AMINO ACID TRANSPORTER-RELATED"/>
    <property type="match status" value="1"/>
</dbReference>
<feature type="region of interest" description="Disordered" evidence="7">
    <location>
        <begin position="476"/>
        <end position="504"/>
    </location>
</feature>
<evidence type="ECO:0000313" key="9">
    <source>
        <dbReference type="EMBL" id="MEB8339520.1"/>
    </source>
</evidence>
<feature type="transmembrane region" description="Helical" evidence="8">
    <location>
        <begin position="120"/>
        <end position="141"/>
    </location>
</feature>
<feature type="transmembrane region" description="Helical" evidence="8">
    <location>
        <begin position="7"/>
        <end position="24"/>
    </location>
</feature>
<evidence type="ECO:0000256" key="3">
    <source>
        <dbReference type="ARBA" id="ARBA00022475"/>
    </source>
</evidence>